<comment type="caution">
    <text evidence="2">The sequence shown here is derived from an EMBL/GenBank/DDBJ whole genome shotgun (WGS) entry which is preliminary data.</text>
</comment>
<proteinExistence type="predicted"/>
<protein>
    <recommendedName>
        <fullName evidence="1">Aminoglycoside phosphotransferase domain-containing protein</fullName>
    </recommendedName>
</protein>
<organism evidence="2 3">
    <name type="scientific">Perkinsus chesapeaki</name>
    <name type="common">Clam parasite</name>
    <name type="synonym">Perkinsus andrewsi</name>
    <dbReference type="NCBI Taxonomy" id="330153"/>
    <lineage>
        <taxon>Eukaryota</taxon>
        <taxon>Sar</taxon>
        <taxon>Alveolata</taxon>
        <taxon>Perkinsozoa</taxon>
        <taxon>Perkinsea</taxon>
        <taxon>Perkinsida</taxon>
        <taxon>Perkinsidae</taxon>
        <taxon>Perkinsus</taxon>
    </lineage>
</organism>
<dbReference type="Gene3D" id="3.90.1200.10">
    <property type="match status" value="1"/>
</dbReference>
<dbReference type="AlphaFoldDB" id="A0A7J6MYT9"/>
<reference evidence="2 3" key="1">
    <citation type="submission" date="2020-04" db="EMBL/GenBank/DDBJ databases">
        <title>Perkinsus chesapeaki whole genome sequence.</title>
        <authorList>
            <person name="Bogema D.R."/>
        </authorList>
    </citation>
    <scope>NUCLEOTIDE SEQUENCE [LARGE SCALE GENOMIC DNA]</scope>
    <source>
        <strain evidence="2">ATCC PRA-425</strain>
    </source>
</reference>
<sequence length="430" mass="48538">MKVSSHGMVASITANLVDLMVVCGDIVSSSPLKYLLYVGLIYLKHLLLISIDRLRVFAGAVFLSSRPDSLMGTALGDCKMTYIGEEPVSGGYSSSVRRVYLDNGDVENPDSVIVKTSSSALRVRIFASGGYQREVNFYNQISHTLPIPIPKIYHSKWDKWRCSEIIIMENIAMGSSVVDKVRTSENPEAVAEEAVLFAARMHARYWGATPSTLANSSLGRYTWLKGYDCIQGKNEGMYKFSIFFISYLWGRLKAAMPEERGDITWNGIKWSRELVEFIDTLIDGSTWDACQAFWRTREHPLTLVHGDYHVGNQIWDEKTDKLYTIDWSEVAVGEGPADVAQSFLDFRQVSNDSNWENELIGTYWMELAEQGVDHLSYPLSMCREAYVRGGIDRGIQVLIGMVDKVTAFVAAHEAEYQRPYIISTPYLCQW</sequence>
<accession>A0A7J6MYT9</accession>
<evidence type="ECO:0000313" key="3">
    <source>
        <dbReference type="Proteomes" id="UP000591131"/>
    </source>
</evidence>
<dbReference type="InterPro" id="IPR051678">
    <property type="entry name" value="AGP_Transferase"/>
</dbReference>
<name>A0A7J6MYT9_PERCH</name>
<dbReference type="SUPFAM" id="SSF56112">
    <property type="entry name" value="Protein kinase-like (PK-like)"/>
    <property type="match status" value="1"/>
</dbReference>
<feature type="domain" description="Aminoglycoside phosphotransferase" evidence="1">
    <location>
        <begin position="104"/>
        <end position="342"/>
    </location>
</feature>
<dbReference type="InterPro" id="IPR011009">
    <property type="entry name" value="Kinase-like_dom_sf"/>
</dbReference>
<dbReference type="PANTHER" id="PTHR21310">
    <property type="entry name" value="AMINOGLYCOSIDE PHOSPHOTRANSFERASE-RELATED-RELATED"/>
    <property type="match status" value="1"/>
</dbReference>
<keyword evidence="3" id="KW-1185">Reference proteome</keyword>
<evidence type="ECO:0000259" key="1">
    <source>
        <dbReference type="Pfam" id="PF01636"/>
    </source>
</evidence>
<dbReference type="EMBL" id="JAAPAO010000029">
    <property type="protein sequence ID" value="KAF4676765.1"/>
    <property type="molecule type" value="Genomic_DNA"/>
</dbReference>
<dbReference type="Proteomes" id="UP000591131">
    <property type="component" value="Unassembled WGS sequence"/>
</dbReference>
<dbReference type="Pfam" id="PF01636">
    <property type="entry name" value="APH"/>
    <property type="match status" value="1"/>
</dbReference>
<dbReference type="OrthoDB" id="191037at2759"/>
<gene>
    <name evidence="2" type="ORF">FOL47_005186</name>
</gene>
<evidence type="ECO:0000313" key="2">
    <source>
        <dbReference type="EMBL" id="KAF4676765.1"/>
    </source>
</evidence>
<dbReference type="InterPro" id="IPR002575">
    <property type="entry name" value="Aminoglycoside_PTrfase"/>
</dbReference>